<reference evidence="3 4" key="1">
    <citation type="submission" date="2024-02" db="EMBL/GenBank/DDBJ databases">
        <title>A draft genome for the cacao thread blight pathogen Marasmius crinis-equi.</title>
        <authorList>
            <person name="Cohen S.P."/>
            <person name="Baruah I.K."/>
            <person name="Amoako-Attah I."/>
            <person name="Bukari Y."/>
            <person name="Meinhardt L.W."/>
            <person name="Bailey B.A."/>
        </authorList>
    </citation>
    <scope>NUCLEOTIDE SEQUENCE [LARGE SCALE GENOMIC DNA]</scope>
    <source>
        <strain evidence="3 4">GH-76</strain>
    </source>
</reference>
<keyword evidence="2" id="KW-0472">Membrane</keyword>
<dbReference type="Proteomes" id="UP001465976">
    <property type="component" value="Unassembled WGS sequence"/>
</dbReference>
<evidence type="ECO:0000313" key="4">
    <source>
        <dbReference type="Proteomes" id="UP001465976"/>
    </source>
</evidence>
<gene>
    <name evidence="3" type="ORF">V5O48_018964</name>
</gene>
<keyword evidence="4" id="KW-1185">Reference proteome</keyword>
<protein>
    <submittedName>
        <fullName evidence="3">Uncharacterized protein</fullName>
    </submittedName>
</protein>
<organism evidence="3 4">
    <name type="scientific">Marasmius crinis-equi</name>
    <dbReference type="NCBI Taxonomy" id="585013"/>
    <lineage>
        <taxon>Eukaryota</taxon>
        <taxon>Fungi</taxon>
        <taxon>Dikarya</taxon>
        <taxon>Basidiomycota</taxon>
        <taxon>Agaricomycotina</taxon>
        <taxon>Agaricomycetes</taxon>
        <taxon>Agaricomycetidae</taxon>
        <taxon>Agaricales</taxon>
        <taxon>Marasmiineae</taxon>
        <taxon>Marasmiaceae</taxon>
        <taxon>Marasmius</taxon>
    </lineage>
</organism>
<accession>A0ABR3EJP0</accession>
<feature type="transmembrane region" description="Helical" evidence="2">
    <location>
        <begin position="343"/>
        <end position="366"/>
    </location>
</feature>
<evidence type="ECO:0000313" key="3">
    <source>
        <dbReference type="EMBL" id="KAL0563112.1"/>
    </source>
</evidence>
<feature type="region of interest" description="Disordered" evidence="1">
    <location>
        <begin position="80"/>
        <end position="101"/>
    </location>
</feature>
<evidence type="ECO:0000256" key="2">
    <source>
        <dbReference type="SAM" id="Phobius"/>
    </source>
</evidence>
<evidence type="ECO:0000256" key="1">
    <source>
        <dbReference type="SAM" id="MobiDB-lite"/>
    </source>
</evidence>
<keyword evidence="2" id="KW-0812">Transmembrane</keyword>
<dbReference type="EMBL" id="JBAHYK010003924">
    <property type="protein sequence ID" value="KAL0563112.1"/>
    <property type="molecule type" value="Genomic_DNA"/>
</dbReference>
<proteinExistence type="predicted"/>
<feature type="compositionally biased region" description="Low complexity" evidence="1">
    <location>
        <begin position="317"/>
        <end position="331"/>
    </location>
</feature>
<name>A0ABR3EJP0_9AGAR</name>
<sequence length="504" mass="54434">MSSETTNRPSDLEYPRRVVVDDTDPRITYDSGSWNFDASTFENKGVLGDPYNKTMRGTNSGEAKFSFAFEGEFIQVKGAKDNRKISRPANSTSDDPSKLPKYTCQVDGGNTSHVEYLSNMYWITNNVLCEQSRLSKGNHTLTMTITLSDTDAQTFWLDSLEYAPLEGADLSKEVLKIDASDPNIIYQNSTGSWDPSGVYNGTNVNGASMSLKFNGTSVALYGVNSGTNGSYDSTIGQYHIDNAGNINFDIPGSKPLLSGQQNLFANWLNQQVFTSDKVTAGEHEMVITYRGVKTGNNEAAWLLVDYFYVTGGLRDGSPAGGSDSSDPGSSAVKQEKSKTPVGAIAGGVVGGVLALLAIAGLLFWLWRRKQAKSGRRELYPKEDLDPTPFLAEDMNATGHSGALISSFIAPGANADKILAYRTVPSENMPTLSHGGITFVHGVSPVDANDVSNPGSMSISQTFSDMKSAQRQAVSVQARQHQDSGIRYTQGPPQIVEIPPTYTPD</sequence>
<feature type="region of interest" description="Disordered" evidence="1">
    <location>
        <begin position="317"/>
        <end position="337"/>
    </location>
</feature>
<feature type="region of interest" description="Disordered" evidence="1">
    <location>
        <begin position="480"/>
        <end position="504"/>
    </location>
</feature>
<keyword evidence="2" id="KW-1133">Transmembrane helix</keyword>
<dbReference type="Gene3D" id="1.20.5.510">
    <property type="entry name" value="Single helix bin"/>
    <property type="match status" value="1"/>
</dbReference>
<comment type="caution">
    <text evidence="3">The sequence shown here is derived from an EMBL/GenBank/DDBJ whole genome shotgun (WGS) entry which is preliminary data.</text>
</comment>
<dbReference type="Gene3D" id="2.60.120.260">
    <property type="entry name" value="Galactose-binding domain-like"/>
    <property type="match status" value="2"/>
</dbReference>